<reference evidence="2" key="1">
    <citation type="journal article" date="2020" name="Stud. Mycol.">
        <title>101 Dothideomycetes genomes: a test case for predicting lifestyles and emergence of pathogens.</title>
        <authorList>
            <person name="Haridas S."/>
            <person name="Albert R."/>
            <person name="Binder M."/>
            <person name="Bloem J."/>
            <person name="Labutti K."/>
            <person name="Salamov A."/>
            <person name="Andreopoulos B."/>
            <person name="Baker S."/>
            <person name="Barry K."/>
            <person name="Bills G."/>
            <person name="Bluhm B."/>
            <person name="Cannon C."/>
            <person name="Castanera R."/>
            <person name="Culley D."/>
            <person name="Daum C."/>
            <person name="Ezra D."/>
            <person name="Gonzalez J."/>
            <person name="Henrissat B."/>
            <person name="Kuo A."/>
            <person name="Liang C."/>
            <person name="Lipzen A."/>
            <person name="Lutzoni F."/>
            <person name="Magnuson J."/>
            <person name="Mondo S."/>
            <person name="Nolan M."/>
            <person name="Ohm R."/>
            <person name="Pangilinan J."/>
            <person name="Park H.-J."/>
            <person name="Ramirez L."/>
            <person name="Alfaro M."/>
            <person name="Sun H."/>
            <person name="Tritt A."/>
            <person name="Yoshinaga Y."/>
            <person name="Zwiers L.-H."/>
            <person name="Turgeon B."/>
            <person name="Goodwin S."/>
            <person name="Spatafora J."/>
            <person name="Crous P."/>
            <person name="Grigoriev I."/>
        </authorList>
    </citation>
    <scope>NUCLEOTIDE SEQUENCE</scope>
    <source>
        <strain evidence="2">CBS 207.26</strain>
    </source>
</reference>
<protein>
    <submittedName>
        <fullName evidence="2">Uncharacterized protein</fullName>
    </submittedName>
</protein>
<feature type="region of interest" description="Disordered" evidence="1">
    <location>
        <begin position="122"/>
        <end position="173"/>
    </location>
</feature>
<dbReference type="Proteomes" id="UP000800200">
    <property type="component" value="Unassembled WGS sequence"/>
</dbReference>
<keyword evidence="3" id="KW-1185">Reference proteome</keyword>
<proteinExistence type="predicted"/>
<organism evidence="2 3">
    <name type="scientific">Zopfia rhizophila CBS 207.26</name>
    <dbReference type="NCBI Taxonomy" id="1314779"/>
    <lineage>
        <taxon>Eukaryota</taxon>
        <taxon>Fungi</taxon>
        <taxon>Dikarya</taxon>
        <taxon>Ascomycota</taxon>
        <taxon>Pezizomycotina</taxon>
        <taxon>Dothideomycetes</taxon>
        <taxon>Dothideomycetes incertae sedis</taxon>
        <taxon>Zopfiaceae</taxon>
        <taxon>Zopfia</taxon>
    </lineage>
</organism>
<evidence type="ECO:0000313" key="3">
    <source>
        <dbReference type="Proteomes" id="UP000800200"/>
    </source>
</evidence>
<name>A0A6A6DB71_9PEZI</name>
<evidence type="ECO:0000256" key="1">
    <source>
        <dbReference type="SAM" id="MobiDB-lite"/>
    </source>
</evidence>
<sequence length="200" mass="21869">METPTTEEAGIIPEQSCEKACELKTLQAQESYSLPAANYLRNKLCLLSMFQTPSQPLSTTKSATPPLYKHTTRVAFRDREHQADSSGQNSFLKLILIIPPPLVTIVNLAECNATRAEAWASKSRKDAATRELSGSSTRTRDRNLAKCAKHQFEGGSEGDAMEDEINGNLDPLHDAAGRLSGAIGREINTPNTHFNQITGK</sequence>
<dbReference type="EMBL" id="ML994711">
    <property type="protein sequence ID" value="KAF2176283.1"/>
    <property type="molecule type" value="Genomic_DNA"/>
</dbReference>
<accession>A0A6A6DB71</accession>
<dbReference type="AlphaFoldDB" id="A0A6A6DB71"/>
<gene>
    <name evidence="2" type="ORF">K469DRAFT_682616</name>
</gene>
<evidence type="ECO:0000313" key="2">
    <source>
        <dbReference type="EMBL" id="KAF2176283.1"/>
    </source>
</evidence>